<dbReference type="InterPro" id="IPR046336">
    <property type="entry name" value="Lon_prtase_N_sf"/>
</dbReference>
<dbReference type="PANTHER" id="PTHR46732:SF8">
    <property type="entry name" value="ATP-DEPENDENT PROTEASE LA (LON) DOMAIN PROTEIN"/>
    <property type="match status" value="1"/>
</dbReference>
<dbReference type="Gene3D" id="2.30.130.40">
    <property type="entry name" value="LON domain-like"/>
    <property type="match status" value="1"/>
</dbReference>
<dbReference type="EMBL" id="JACGWZ010000001">
    <property type="protein sequence ID" value="MBA8823470.1"/>
    <property type="molecule type" value="Genomic_DNA"/>
</dbReference>
<evidence type="ECO:0000313" key="3">
    <source>
        <dbReference type="Proteomes" id="UP000569329"/>
    </source>
</evidence>
<proteinExistence type="predicted"/>
<dbReference type="Proteomes" id="UP000569329">
    <property type="component" value="Unassembled WGS sequence"/>
</dbReference>
<dbReference type="SUPFAM" id="SSF88697">
    <property type="entry name" value="PUA domain-like"/>
    <property type="match status" value="1"/>
</dbReference>
<reference evidence="2 3" key="1">
    <citation type="submission" date="2020-07" db="EMBL/GenBank/DDBJ databases">
        <title>Sequencing the genomes of 1000 actinobacteria strains.</title>
        <authorList>
            <person name="Klenk H.-P."/>
        </authorList>
    </citation>
    <scope>NUCLEOTIDE SEQUENCE [LARGE SCALE GENOMIC DNA]</scope>
    <source>
        <strain evidence="2 3">DSM 45975</strain>
    </source>
</reference>
<dbReference type="InterPro" id="IPR015947">
    <property type="entry name" value="PUA-like_sf"/>
</dbReference>
<name>A0A839DR77_9PSEU</name>
<dbReference type="PANTHER" id="PTHR46732">
    <property type="entry name" value="ATP-DEPENDENT PROTEASE LA (LON) DOMAIN PROTEIN"/>
    <property type="match status" value="1"/>
</dbReference>
<dbReference type="Gene3D" id="1.20.58.1480">
    <property type="match status" value="1"/>
</dbReference>
<sequence length="225" mass="25350">MVDTIPLFPLGTVLLPEASLPLHIFEARYRQLVEDLLKEVVPHRRFGVVGIKQGWEVGEGNIDSMYDVGCSALLGEVHQLPEGRYDASSTGESRFRLLQIDTEAAPYLMARVEWLPDTKPESDSDRLRDRIAASARASHERYHSSGLRNSSYDPPGEVDIEQLAYTLAEDCVLSLEDRQDLLAETDPLARLRLVRKLIQREAEFLRELHAIPAPLAEFAQQTSDN</sequence>
<dbReference type="SMART" id="SM00464">
    <property type="entry name" value="LON"/>
    <property type="match status" value="1"/>
</dbReference>
<accession>A0A839DR77</accession>
<gene>
    <name evidence="2" type="ORF">FHX42_000799</name>
</gene>
<dbReference type="AlphaFoldDB" id="A0A839DR77"/>
<protein>
    <recommendedName>
        <fullName evidence="1">Lon N-terminal domain-containing protein</fullName>
    </recommendedName>
</protein>
<keyword evidence="3" id="KW-1185">Reference proteome</keyword>
<dbReference type="InterPro" id="IPR003111">
    <property type="entry name" value="Lon_prtase_N"/>
</dbReference>
<comment type="caution">
    <text evidence="2">The sequence shown here is derived from an EMBL/GenBank/DDBJ whole genome shotgun (WGS) entry which is preliminary data.</text>
</comment>
<dbReference type="RefSeq" id="WP_182542772.1">
    <property type="nucleotide sequence ID" value="NZ_JACGWZ010000001.1"/>
</dbReference>
<feature type="domain" description="Lon N-terminal" evidence="1">
    <location>
        <begin position="2"/>
        <end position="202"/>
    </location>
</feature>
<dbReference type="PROSITE" id="PS51787">
    <property type="entry name" value="LON_N"/>
    <property type="match status" value="1"/>
</dbReference>
<evidence type="ECO:0000259" key="1">
    <source>
        <dbReference type="PROSITE" id="PS51787"/>
    </source>
</evidence>
<evidence type="ECO:0000313" key="2">
    <source>
        <dbReference type="EMBL" id="MBA8823470.1"/>
    </source>
</evidence>
<organism evidence="2 3">
    <name type="scientific">Halosaccharopolyspora lacisalsi</name>
    <dbReference type="NCBI Taxonomy" id="1000566"/>
    <lineage>
        <taxon>Bacteria</taxon>
        <taxon>Bacillati</taxon>
        <taxon>Actinomycetota</taxon>
        <taxon>Actinomycetes</taxon>
        <taxon>Pseudonocardiales</taxon>
        <taxon>Pseudonocardiaceae</taxon>
        <taxon>Halosaccharopolyspora</taxon>
    </lineage>
</organism>
<dbReference type="Pfam" id="PF02190">
    <property type="entry name" value="LON_substr_bdg"/>
    <property type="match status" value="1"/>
</dbReference>